<keyword evidence="6" id="KW-0677">Repeat</keyword>
<dbReference type="InterPro" id="IPR050557">
    <property type="entry name" value="RTX_toxin/Mannuronan_C5-epim"/>
</dbReference>
<evidence type="ECO:0000256" key="2">
    <source>
        <dbReference type="ARBA" id="ARBA00004370"/>
    </source>
</evidence>
<evidence type="ECO:0000256" key="1">
    <source>
        <dbReference type="ARBA" id="ARBA00001913"/>
    </source>
</evidence>
<dbReference type="Pfam" id="PF08548">
    <property type="entry name" value="Peptidase_M10_C"/>
    <property type="match status" value="1"/>
</dbReference>
<evidence type="ECO:0000256" key="7">
    <source>
        <dbReference type="ARBA" id="ARBA00023026"/>
    </source>
</evidence>
<evidence type="ECO:0000256" key="6">
    <source>
        <dbReference type="ARBA" id="ARBA00022737"/>
    </source>
</evidence>
<keyword evidence="5" id="KW-0800">Toxin</keyword>
<keyword evidence="7" id="KW-0843">Virulence</keyword>
<dbReference type="Proteomes" id="UP000683291">
    <property type="component" value="Chromosome 1"/>
</dbReference>
<dbReference type="PANTHER" id="PTHR38340:SF1">
    <property type="entry name" value="S-LAYER PROTEIN"/>
    <property type="match status" value="1"/>
</dbReference>
<dbReference type="PROSITE" id="PS00330">
    <property type="entry name" value="HEMOLYSIN_CALCIUM"/>
    <property type="match status" value="5"/>
</dbReference>
<dbReference type="PRINTS" id="PR00313">
    <property type="entry name" value="CABNDNGRPT"/>
</dbReference>
<dbReference type="InterPro" id="IPR013858">
    <property type="entry name" value="Peptidase_M10B_C"/>
</dbReference>
<evidence type="ECO:0000256" key="8">
    <source>
        <dbReference type="ARBA" id="ARBA00023136"/>
    </source>
</evidence>
<gene>
    <name evidence="10" type="ORF">KDD17_04900</name>
</gene>
<evidence type="ECO:0000259" key="9">
    <source>
        <dbReference type="Pfam" id="PF08548"/>
    </source>
</evidence>
<dbReference type="GO" id="GO:0005615">
    <property type="term" value="C:extracellular space"/>
    <property type="evidence" value="ECO:0007669"/>
    <property type="project" value="InterPro"/>
</dbReference>
<evidence type="ECO:0000313" key="11">
    <source>
        <dbReference type="Proteomes" id="UP000683291"/>
    </source>
</evidence>
<dbReference type="Gene3D" id="2.150.10.10">
    <property type="entry name" value="Serralysin-like metalloprotease, C-terminal"/>
    <property type="match status" value="5"/>
</dbReference>
<dbReference type="KEGG" id="sual:KDD17_04900"/>
<reference evidence="10" key="1">
    <citation type="submission" date="2021-04" db="EMBL/GenBank/DDBJ databases">
        <title>Complete genome sequence for Sulfitobacter sp. strain JK7-1.</title>
        <authorList>
            <person name="Park S.-J."/>
        </authorList>
    </citation>
    <scope>NUCLEOTIDE SEQUENCE</scope>
    <source>
        <strain evidence="10">JK7-1</strain>
    </source>
</reference>
<accession>A0A975PN02</accession>
<comment type="cofactor">
    <cofactor evidence="1">
        <name>Ca(2+)</name>
        <dbReference type="ChEBI" id="CHEBI:29108"/>
    </cofactor>
</comment>
<keyword evidence="11" id="KW-1185">Reference proteome</keyword>
<dbReference type="EMBL" id="CP073581">
    <property type="protein sequence ID" value="QUJ77343.1"/>
    <property type="molecule type" value="Genomic_DNA"/>
</dbReference>
<dbReference type="InterPro" id="IPR018511">
    <property type="entry name" value="Hemolysin-typ_Ca-bd_CS"/>
</dbReference>
<comment type="subcellular location">
    <subcellularLocation>
        <location evidence="2">Membrane</location>
    </subcellularLocation>
    <subcellularLocation>
        <location evidence="3">Secreted</location>
    </subcellularLocation>
</comment>
<keyword evidence="8" id="KW-0472">Membrane</keyword>
<protein>
    <submittedName>
        <fullName evidence="10">Calcium-binding protein</fullName>
    </submittedName>
</protein>
<dbReference type="Pfam" id="PF00353">
    <property type="entry name" value="HemolysinCabind"/>
    <property type="match status" value="10"/>
</dbReference>
<evidence type="ECO:0000256" key="5">
    <source>
        <dbReference type="ARBA" id="ARBA00022656"/>
    </source>
</evidence>
<dbReference type="GO" id="GO:0016020">
    <property type="term" value="C:membrane"/>
    <property type="evidence" value="ECO:0007669"/>
    <property type="project" value="UniProtKB-SubCell"/>
</dbReference>
<name>A0A975PN02_9RHOB</name>
<dbReference type="GO" id="GO:0090729">
    <property type="term" value="F:toxin activity"/>
    <property type="evidence" value="ECO:0007669"/>
    <property type="project" value="UniProtKB-KW"/>
</dbReference>
<dbReference type="InterPro" id="IPR003995">
    <property type="entry name" value="RTX_toxin_determinant-A"/>
</dbReference>
<evidence type="ECO:0000256" key="3">
    <source>
        <dbReference type="ARBA" id="ARBA00004613"/>
    </source>
</evidence>
<evidence type="ECO:0000256" key="4">
    <source>
        <dbReference type="ARBA" id="ARBA00022525"/>
    </source>
</evidence>
<dbReference type="InterPro" id="IPR011049">
    <property type="entry name" value="Serralysin-like_metalloprot_C"/>
</dbReference>
<dbReference type="PRINTS" id="PR01488">
    <property type="entry name" value="RTXTOXINA"/>
</dbReference>
<dbReference type="InterPro" id="IPR001343">
    <property type="entry name" value="Hemolysn_Ca-bd"/>
</dbReference>
<dbReference type="PANTHER" id="PTHR38340">
    <property type="entry name" value="S-LAYER PROTEIN"/>
    <property type="match status" value="1"/>
</dbReference>
<evidence type="ECO:0000313" key="10">
    <source>
        <dbReference type="EMBL" id="QUJ77343.1"/>
    </source>
</evidence>
<proteinExistence type="predicted"/>
<organism evidence="10 11">
    <name type="scientific">Sulfitobacter albidus</name>
    <dbReference type="NCBI Taxonomy" id="2829501"/>
    <lineage>
        <taxon>Bacteria</taxon>
        <taxon>Pseudomonadati</taxon>
        <taxon>Pseudomonadota</taxon>
        <taxon>Alphaproteobacteria</taxon>
        <taxon>Rhodobacterales</taxon>
        <taxon>Roseobacteraceae</taxon>
        <taxon>Sulfitobacter</taxon>
    </lineage>
</organism>
<dbReference type="GO" id="GO:0005509">
    <property type="term" value="F:calcium ion binding"/>
    <property type="evidence" value="ECO:0007669"/>
    <property type="project" value="InterPro"/>
</dbReference>
<dbReference type="SUPFAM" id="SSF51120">
    <property type="entry name" value="beta-Roll"/>
    <property type="match status" value="6"/>
</dbReference>
<dbReference type="AlphaFoldDB" id="A0A975PN02"/>
<sequence length="1241" mass="125326">MPTFTLSGFQVNRDVPDPVTGDADAIAINPVDLNVVVPDGQEFLTYSVVETLPDGIPRVDITSSDISVTGTGPGIPGGTASLPEDTIDFLGFVESSEGVHILLNIELPQEDGSRIDLIFQIGGAALTIPTSLPEFEALESSIDFIGNFGTATGAFAPGVSIDFNSFANTTVDPNPTITGTPGDDFLSGTAGNDYIATGNATSDGDQVVGSAGNDTIDMFGNDGVNGFISLDYSGLAGPVTVNIDGDANTGSVVKGSGTDTLLGVVQPLNAGFENGGLGVVGTASGDTFILAPEGEQWMSVRGGDGADSYTINGTGLVRLDFRDASQGIDVNLGTGTIANDGFGNAETIGGAGAVWEVRGSSQNDTFVGSSNDESFRDFGGNNDLDGGAGFDRLRYDSGRTFGVNIDAEAGVVSGLRFNPLSQHGQIFTDTISGFEHLRGSNSDDRIVSEAGVGNLLQGRRGSDIFVHTGGADTIGDFDASTETLQVRVAGLTQAGFDFALDNNVSEGPNGVLVNFGGGSSVLFAGRTLADLSDADVQFIDPAATNLFQGTEGDNRFFGSAAGETFLGLAGNDDIWGGGGSDYINPGENAGGDSGFDFIQTGSGNDTVDMGDIVNGFVELDYSFLNGTGNAIAVAIDGGANTGTIGKGAAGTDTLVDVENPLLSGWTTGGLEIRGTTGNDTFDVSPEGEQWMIIRPGDGVDTIIINANSTTRVDVDDPVGAVRIDMRDGNGINVNLATRTIADDGFGNAETIGGTGPVWEVRGTAGDDVFVGSSNAESFRSNGGNDMLDGGTGFDRLRYDGPIQSVDINAATGVATGVLGSGGSFTDAISGFEWFRGTQGNDTFIGAGQSELFEGGQGNDAVSGAGGADTVYGDGGNDTLSGNGGFDEVYGDAGNDIVGGEAGNDSLFGGEGDDRLFGGSGNDMLNGGSGNDELNGGGNFDTADYSDATQSLVVNINFAGDQTVSAQMGTDRFVSIEGILGGSGNDLLVGNAAGNVIDGGAGNDQIYGIGAGDVLRGGSGNDLIEGSGGNDSMDGGAGDADIISYFNSGGGVTVNLRLQGTAQAVGGSSGVDTFEGFENIYGSNVGGDVLVGDDNDNIVLGFGGNDRVFGFGGDDNLIGMQGNDTLAGGRGADSLNGGNGSDTFVFNDVSHSFFSERDTIVDFGVGGADRVDLSVIDANANTGGNQAFTFIGAAGFGGAGDLRFVTNGTNGFVLGDVDGDGATDLNILLLGVTSMTAADFIL</sequence>
<keyword evidence="4" id="KW-0964">Secreted</keyword>
<dbReference type="RefSeq" id="WP_212705539.1">
    <property type="nucleotide sequence ID" value="NZ_CP073581.1"/>
</dbReference>
<feature type="domain" description="Peptidase M10 serralysin C-terminal" evidence="9">
    <location>
        <begin position="935"/>
        <end position="1240"/>
    </location>
</feature>